<evidence type="ECO:0000256" key="1">
    <source>
        <dbReference type="ARBA" id="ARBA00022801"/>
    </source>
</evidence>
<dbReference type="GO" id="GO:0016787">
    <property type="term" value="F:hydrolase activity"/>
    <property type="evidence" value="ECO:0007669"/>
    <property type="project" value="UniProtKB-KW"/>
</dbReference>
<dbReference type="SUPFAM" id="SSF53474">
    <property type="entry name" value="alpha/beta-Hydrolases"/>
    <property type="match status" value="1"/>
</dbReference>
<dbReference type="PANTHER" id="PTHR43329">
    <property type="entry name" value="EPOXIDE HYDROLASE"/>
    <property type="match status" value="1"/>
</dbReference>
<dbReference type="Gene3D" id="3.40.50.1820">
    <property type="entry name" value="alpha/beta hydrolase"/>
    <property type="match status" value="1"/>
</dbReference>
<dbReference type="InterPro" id="IPR000639">
    <property type="entry name" value="Epox_hydrolase-like"/>
</dbReference>
<sequence>MFESFETLRIQTAGTHVHLRVGGAGPPLLLLHGFPQTHVTWHRVAPALAQHFTVVVPDLRGQGDSSAPPSDSQHTPYTKRALAQDAVELMALLGHARFRVVGHDRGARVAYRLALDHPACVERLALLDIIPTAEMWRRMDRHFASANYHWLLLAQPELPERLLAAAPDAFLDWTWSAWAARPEALTPEARAEYARCFRRPGSQHAACEDYRAGAEADLAHDEADLAAGRRIPCPLLALWGAASAVPYDPLEVWRHWATDVRGRGLDCGHFLQEEAPEALLQELLPFLQG</sequence>
<dbReference type="EMBL" id="MH908884">
    <property type="protein sequence ID" value="AYM52789.1"/>
    <property type="molecule type" value="Genomic_DNA"/>
</dbReference>
<evidence type="ECO:0000259" key="2">
    <source>
        <dbReference type="Pfam" id="PF00561"/>
    </source>
</evidence>
<dbReference type="PRINTS" id="PR00412">
    <property type="entry name" value="EPOXHYDRLASE"/>
</dbReference>
<organism evidence="3">
    <name type="scientific">Simulacricoccus ruber</name>
    <dbReference type="NCBI Taxonomy" id="2303410"/>
    <lineage>
        <taxon>Bacteria</taxon>
        <taxon>Pseudomonadati</taxon>
        <taxon>Myxococcota</taxon>
        <taxon>Myxococcia</taxon>
        <taxon>Myxococcales</taxon>
        <taxon>Cystobacterineae</taxon>
        <taxon>Myxococcaceae</taxon>
        <taxon>Simulacricoccus</taxon>
    </lineage>
</organism>
<accession>A0A3Q8I8N0</accession>
<dbReference type="AlphaFoldDB" id="A0A3Q8I8N0"/>
<feature type="domain" description="AB hydrolase-1" evidence="2">
    <location>
        <begin position="26"/>
        <end position="276"/>
    </location>
</feature>
<dbReference type="PRINTS" id="PR00111">
    <property type="entry name" value="ABHYDROLASE"/>
</dbReference>
<keyword evidence="1 3" id="KW-0378">Hydrolase</keyword>
<dbReference type="InterPro" id="IPR000073">
    <property type="entry name" value="AB_hydrolase_1"/>
</dbReference>
<proteinExistence type="predicted"/>
<dbReference type="Pfam" id="PF00561">
    <property type="entry name" value="Abhydrolase_1"/>
    <property type="match status" value="1"/>
</dbReference>
<evidence type="ECO:0000313" key="3">
    <source>
        <dbReference type="EMBL" id="AYM52789.1"/>
    </source>
</evidence>
<protein>
    <submittedName>
        <fullName evidence="3">Hydrolase alpha/beta fold family</fullName>
    </submittedName>
</protein>
<name>A0A3Q8I8N0_9BACT</name>
<dbReference type="InterPro" id="IPR029058">
    <property type="entry name" value="AB_hydrolase_fold"/>
</dbReference>
<reference evidence="3" key="1">
    <citation type="journal article" date="2018" name="J. Ind. Microbiol. Biotechnol.">
        <title>Genome mining reveals uncommon alkylpyrones as type III PKS products from myxobacteria.</title>
        <authorList>
            <person name="Hug J.J."/>
            <person name="Panter F."/>
            <person name="Krug D."/>
            <person name="Muller R."/>
        </authorList>
    </citation>
    <scope>NUCLEOTIDE SEQUENCE</scope>
    <source>
        <strain evidence="3">MCy10636</strain>
    </source>
</reference>